<dbReference type="SMART" id="SM00360">
    <property type="entry name" value="RRM"/>
    <property type="match status" value="1"/>
</dbReference>
<dbReference type="EMBL" id="CAKMRJ010002223">
    <property type="protein sequence ID" value="CAH1427404.1"/>
    <property type="molecule type" value="Genomic_DNA"/>
</dbReference>
<evidence type="ECO:0000313" key="5">
    <source>
        <dbReference type="EMBL" id="CAH1427404.1"/>
    </source>
</evidence>
<gene>
    <name evidence="5" type="ORF">LVIROSA_LOCUS14412</name>
</gene>
<keyword evidence="3" id="KW-0812">Transmembrane</keyword>
<dbReference type="InterPro" id="IPR000504">
    <property type="entry name" value="RRM_dom"/>
</dbReference>
<evidence type="ECO:0000256" key="3">
    <source>
        <dbReference type="SAM" id="Phobius"/>
    </source>
</evidence>
<dbReference type="PANTHER" id="PTHR34427:SF5">
    <property type="entry name" value="DUF4283 DOMAIN-CONTAINING PROTEIN"/>
    <property type="match status" value="1"/>
</dbReference>
<dbReference type="PROSITE" id="PS50102">
    <property type="entry name" value="RRM"/>
    <property type="match status" value="1"/>
</dbReference>
<accession>A0AAU9MHP1</accession>
<dbReference type="InterPro" id="IPR035979">
    <property type="entry name" value="RBD_domain_sf"/>
</dbReference>
<reference evidence="5 6" key="1">
    <citation type="submission" date="2022-01" db="EMBL/GenBank/DDBJ databases">
        <authorList>
            <person name="Xiong W."/>
            <person name="Schranz E."/>
        </authorList>
    </citation>
    <scope>NUCLEOTIDE SEQUENCE [LARGE SCALE GENOMIC DNA]</scope>
</reference>
<dbReference type="Proteomes" id="UP001157418">
    <property type="component" value="Unassembled WGS sequence"/>
</dbReference>
<keyword evidence="6" id="KW-1185">Reference proteome</keyword>
<keyword evidence="3" id="KW-0472">Membrane</keyword>
<evidence type="ECO:0000256" key="1">
    <source>
        <dbReference type="PROSITE-ProRule" id="PRU00176"/>
    </source>
</evidence>
<evidence type="ECO:0000313" key="6">
    <source>
        <dbReference type="Proteomes" id="UP001157418"/>
    </source>
</evidence>
<feature type="region of interest" description="Disordered" evidence="2">
    <location>
        <begin position="112"/>
        <end position="131"/>
    </location>
</feature>
<dbReference type="AlphaFoldDB" id="A0AAU9MHP1"/>
<sequence length="523" mass="59609">MEGSSPEKRNIKDGQVCHLTNIYVEGFHGGTNKSELWSLFSDYGQVANVYMGGKRDSKKMNFAFVRFKGVKDEKEMEIKLQGTMLKERPLVINLSRHPRKSPILQQTRPNRNIVRRAPPPPQSGTRDGRSFAQVASGRGNSVQMMPITINSTTVMKDWLKKSVLIGETHSFDHTGNLPVSLLMNEGTKYIGGLSIALHFDSSPEASEFLNDNTRWRDWFKQFVRADQHEIPYERTAWLKILGLPLHLWDEENFNVIAGRFGRIVTLFNKLFTRRDYSMGKVGVLMSERKWINTEVNVVADGKTYKIGVVEFIDDWSPSFKFFNSWLTVDGIDQIVNGIKWNWSSCPTNVGLTIKLENLKNAITTIRLLPGPDEIKCKLCPDGNYMVHMLRQKIDQTLPINNQQVMIKWSKLVPMKVTCLVWRAMQGRIPSAMTLSHRAYQISMEFIDRLASLSLANINLSLLLCAIGAHITIFYFPYVIHQLFLLHGRMLLNHGSEEKPRMGITGNASCRVRFSEVVTAEVAE</sequence>
<evidence type="ECO:0000256" key="2">
    <source>
        <dbReference type="SAM" id="MobiDB-lite"/>
    </source>
</evidence>
<keyword evidence="3" id="KW-1133">Transmembrane helix</keyword>
<evidence type="ECO:0000259" key="4">
    <source>
        <dbReference type="PROSITE" id="PS50102"/>
    </source>
</evidence>
<dbReference type="Pfam" id="PF00076">
    <property type="entry name" value="RRM_1"/>
    <property type="match status" value="1"/>
</dbReference>
<dbReference type="SUPFAM" id="SSF54928">
    <property type="entry name" value="RNA-binding domain, RBD"/>
    <property type="match status" value="1"/>
</dbReference>
<dbReference type="Gene3D" id="3.30.70.330">
    <property type="match status" value="1"/>
</dbReference>
<protein>
    <recommendedName>
        <fullName evidence="4">RRM domain-containing protein</fullName>
    </recommendedName>
</protein>
<feature type="transmembrane region" description="Helical" evidence="3">
    <location>
        <begin position="459"/>
        <end position="479"/>
    </location>
</feature>
<proteinExistence type="predicted"/>
<dbReference type="InterPro" id="IPR012677">
    <property type="entry name" value="Nucleotide-bd_a/b_plait_sf"/>
</dbReference>
<feature type="domain" description="RRM" evidence="4">
    <location>
        <begin position="20"/>
        <end position="97"/>
    </location>
</feature>
<dbReference type="GO" id="GO:0003723">
    <property type="term" value="F:RNA binding"/>
    <property type="evidence" value="ECO:0007669"/>
    <property type="project" value="UniProtKB-UniRule"/>
</dbReference>
<name>A0AAU9MHP1_9ASTR</name>
<keyword evidence="1" id="KW-0694">RNA-binding</keyword>
<comment type="caution">
    <text evidence="5">The sequence shown here is derived from an EMBL/GenBank/DDBJ whole genome shotgun (WGS) entry which is preliminary data.</text>
</comment>
<organism evidence="5 6">
    <name type="scientific">Lactuca virosa</name>
    <dbReference type="NCBI Taxonomy" id="75947"/>
    <lineage>
        <taxon>Eukaryota</taxon>
        <taxon>Viridiplantae</taxon>
        <taxon>Streptophyta</taxon>
        <taxon>Embryophyta</taxon>
        <taxon>Tracheophyta</taxon>
        <taxon>Spermatophyta</taxon>
        <taxon>Magnoliopsida</taxon>
        <taxon>eudicotyledons</taxon>
        <taxon>Gunneridae</taxon>
        <taxon>Pentapetalae</taxon>
        <taxon>asterids</taxon>
        <taxon>campanulids</taxon>
        <taxon>Asterales</taxon>
        <taxon>Asteraceae</taxon>
        <taxon>Cichorioideae</taxon>
        <taxon>Cichorieae</taxon>
        <taxon>Lactucinae</taxon>
        <taxon>Lactuca</taxon>
    </lineage>
</organism>
<dbReference type="PANTHER" id="PTHR34427">
    <property type="entry name" value="DUF4283 DOMAIN PROTEIN"/>
    <property type="match status" value="1"/>
</dbReference>
<dbReference type="CDD" id="cd00590">
    <property type="entry name" value="RRM_SF"/>
    <property type="match status" value="1"/>
</dbReference>